<proteinExistence type="predicted"/>
<dbReference type="PROSITE" id="PS51054">
    <property type="entry name" value="ORANGE"/>
    <property type="match status" value="1"/>
</dbReference>
<gene>
    <name evidence="3" type="ORF">NXF25_012451</name>
</gene>
<accession>A0AAW1BD48</accession>
<dbReference type="Proteomes" id="UP001474421">
    <property type="component" value="Unassembled WGS sequence"/>
</dbReference>
<feature type="region of interest" description="Disordered" evidence="1">
    <location>
        <begin position="65"/>
        <end position="96"/>
    </location>
</feature>
<dbReference type="GO" id="GO:0006355">
    <property type="term" value="P:regulation of DNA-templated transcription"/>
    <property type="evidence" value="ECO:0007669"/>
    <property type="project" value="InterPro"/>
</dbReference>
<feature type="compositionally biased region" description="Polar residues" evidence="1">
    <location>
        <begin position="340"/>
        <end position="359"/>
    </location>
</feature>
<dbReference type="InterPro" id="IPR003650">
    <property type="entry name" value="Orange_dom"/>
</dbReference>
<evidence type="ECO:0000256" key="1">
    <source>
        <dbReference type="SAM" id="MobiDB-lite"/>
    </source>
</evidence>
<keyword evidence="4" id="KW-1185">Reference proteome</keyword>
<dbReference type="SMART" id="SM00511">
    <property type="entry name" value="ORANGE"/>
    <property type="match status" value="1"/>
</dbReference>
<organism evidence="3 4">
    <name type="scientific">Crotalus adamanteus</name>
    <name type="common">Eastern diamondback rattlesnake</name>
    <dbReference type="NCBI Taxonomy" id="8729"/>
    <lineage>
        <taxon>Eukaryota</taxon>
        <taxon>Metazoa</taxon>
        <taxon>Chordata</taxon>
        <taxon>Craniata</taxon>
        <taxon>Vertebrata</taxon>
        <taxon>Euteleostomi</taxon>
        <taxon>Lepidosauria</taxon>
        <taxon>Squamata</taxon>
        <taxon>Bifurcata</taxon>
        <taxon>Unidentata</taxon>
        <taxon>Episquamata</taxon>
        <taxon>Toxicofera</taxon>
        <taxon>Serpentes</taxon>
        <taxon>Colubroidea</taxon>
        <taxon>Viperidae</taxon>
        <taxon>Crotalinae</taxon>
        <taxon>Crotalus</taxon>
    </lineage>
</organism>
<dbReference type="SUPFAM" id="SSF158457">
    <property type="entry name" value="Orange domain-like"/>
    <property type="match status" value="1"/>
</dbReference>
<evidence type="ECO:0000313" key="3">
    <source>
        <dbReference type="EMBL" id="KAK9399432.1"/>
    </source>
</evidence>
<protein>
    <submittedName>
        <fullName evidence="3">Class E basic helix-loop-helix protein 41</fullName>
    </submittedName>
</protein>
<dbReference type="Gene3D" id="6.10.250.980">
    <property type="match status" value="1"/>
</dbReference>
<dbReference type="AlphaFoldDB" id="A0AAW1BD48"/>
<dbReference type="EMBL" id="JAOTOJ010000006">
    <property type="protein sequence ID" value="KAK9399432.1"/>
    <property type="molecule type" value="Genomic_DNA"/>
</dbReference>
<evidence type="ECO:0000259" key="2">
    <source>
        <dbReference type="PROSITE" id="PS51054"/>
    </source>
</evidence>
<dbReference type="Pfam" id="PF07527">
    <property type="entry name" value="Hairy_orange"/>
    <property type="match status" value="1"/>
</dbReference>
<feature type="region of interest" description="Disordered" evidence="1">
    <location>
        <begin position="292"/>
        <end position="359"/>
    </location>
</feature>
<feature type="region of interest" description="Disordered" evidence="1">
    <location>
        <begin position="112"/>
        <end position="185"/>
    </location>
</feature>
<comment type="caution">
    <text evidence="3">The sequence shown here is derived from an EMBL/GenBank/DDBJ whole genome shotgun (WGS) entry which is preliminary data.</text>
</comment>
<dbReference type="GO" id="GO:0003677">
    <property type="term" value="F:DNA binding"/>
    <property type="evidence" value="ECO:0007669"/>
    <property type="project" value="InterPro"/>
</dbReference>
<reference evidence="3 4" key="1">
    <citation type="journal article" date="2024" name="Proc. Natl. Acad. Sci. U.S.A.">
        <title>The genetic regulatory architecture and epigenomic basis for age-related changes in rattlesnake venom.</title>
        <authorList>
            <person name="Hogan M.P."/>
            <person name="Holding M.L."/>
            <person name="Nystrom G.S."/>
            <person name="Colston T.J."/>
            <person name="Bartlett D.A."/>
            <person name="Mason A.J."/>
            <person name="Ellsworth S.A."/>
            <person name="Rautsaw R.M."/>
            <person name="Lawrence K.C."/>
            <person name="Strickland J.L."/>
            <person name="He B."/>
            <person name="Fraser P."/>
            <person name="Margres M.J."/>
            <person name="Gilbert D.M."/>
            <person name="Gibbs H.L."/>
            <person name="Parkinson C.L."/>
            <person name="Rokyta D.R."/>
        </authorList>
    </citation>
    <scope>NUCLEOTIDE SEQUENCE [LARGE SCALE GENOMIC DNA]</scope>
    <source>
        <strain evidence="3">DRR0105</strain>
    </source>
</reference>
<name>A0AAW1BD48_CROAD</name>
<evidence type="ECO:0000313" key="4">
    <source>
        <dbReference type="Proteomes" id="UP001474421"/>
    </source>
</evidence>
<feature type="domain" description="Orange" evidence="2">
    <location>
        <begin position="12"/>
        <end position="47"/>
    </location>
</feature>
<sequence>MKSPPQSDLDAFHSGFQTCTKEVLHYLSRSESWTSQEQRGVQLLGHLHSVCTRFLPGSPHLIPKLCGAKGRWSPQKEQQQQQEKRPGGTPKQETQPHCVPVIQRTQNWSRGAATPHLPLSSTEQAGEHDTDTDSGYGGEYEGKTTRGGFVVKQEPAGDVEEAPEGVKRRRLENGSPPAATVQGPGVGGRADPVLLNPLIALGVGASCGLGGSLLGQTPTAPFCLPFYFLAPSVAAAYMQPFLEKISPEKSLYPTGGAAGPFPFIYPGISVQGAAAAFPSLVVAAPAATLAPSAEKGSSPLGTAPSFPTGVTPDTQPLPPLFPCKPAELNTDLDRCPSPKSDLQSGRDQPLQANAMLSSI</sequence>